<dbReference type="InterPro" id="IPR036047">
    <property type="entry name" value="F-box-like_dom_sf"/>
</dbReference>
<dbReference type="AlphaFoldDB" id="A0AAD8HP42"/>
<organism evidence="4 5">
    <name type="scientific">Heracleum sosnowskyi</name>
    <dbReference type="NCBI Taxonomy" id="360622"/>
    <lineage>
        <taxon>Eukaryota</taxon>
        <taxon>Viridiplantae</taxon>
        <taxon>Streptophyta</taxon>
        <taxon>Embryophyta</taxon>
        <taxon>Tracheophyta</taxon>
        <taxon>Spermatophyta</taxon>
        <taxon>Magnoliopsida</taxon>
        <taxon>eudicotyledons</taxon>
        <taxon>Gunneridae</taxon>
        <taxon>Pentapetalae</taxon>
        <taxon>asterids</taxon>
        <taxon>campanulids</taxon>
        <taxon>Apiales</taxon>
        <taxon>Apiaceae</taxon>
        <taxon>Apioideae</taxon>
        <taxon>apioid superclade</taxon>
        <taxon>Tordylieae</taxon>
        <taxon>Tordyliinae</taxon>
        <taxon>Heracleum</taxon>
    </lineage>
</organism>
<evidence type="ECO:0000259" key="3">
    <source>
        <dbReference type="Pfam" id="PF08268"/>
    </source>
</evidence>
<evidence type="ECO:0000259" key="2">
    <source>
        <dbReference type="Pfam" id="PF00646"/>
    </source>
</evidence>
<gene>
    <name evidence="4" type="ORF">POM88_035915</name>
</gene>
<reference evidence="4" key="1">
    <citation type="submission" date="2023-02" db="EMBL/GenBank/DDBJ databases">
        <title>Genome of toxic invasive species Heracleum sosnowskyi carries increased number of genes despite the absence of recent whole-genome duplications.</title>
        <authorList>
            <person name="Schelkunov M."/>
            <person name="Shtratnikova V."/>
            <person name="Makarenko M."/>
            <person name="Klepikova A."/>
            <person name="Omelchenko D."/>
            <person name="Novikova G."/>
            <person name="Obukhova E."/>
            <person name="Bogdanov V."/>
            <person name="Penin A."/>
            <person name="Logacheva M."/>
        </authorList>
    </citation>
    <scope>NUCLEOTIDE SEQUENCE</scope>
    <source>
        <strain evidence="4">Hsosn_3</strain>
        <tissue evidence="4">Leaf</tissue>
    </source>
</reference>
<evidence type="ECO:0000256" key="1">
    <source>
        <dbReference type="SAM" id="MobiDB-lite"/>
    </source>
</evidence>
<dbReference type="Proteomes" id="UP001237642">
    <property type="component" value="Unassembled WGS sequence"/>
</dbReference>
<comment type="caution">
    <text evidence="4">The sequence shown here is derived from an EMBL/GenBank/DDBJ whole genome shotgun (WGS) entry which is preliminary data.</text>
</comment>
<dbReference type="PANTHER" id="PTHR31111">
    <property type="entry name" value="BNAA05G37150D PROTEIN-RELATED"/>
    <property type="match status" value="1"/>
</dbReference>
<dbReference type="InterPro" id="IPR001810">
    <property type="entry name" value="F-box_dom"/>
</dbReference>
<dbReference type="Gene3D" id="1.20.1280.50">
    <property type="match status" value="1"/>
</dbReference>
<name>A0AAD8HP42_9APIA</name>
<evidence type="ECO:0000313" key="5">
    <source>
        <dbReference type="Proteomes" id="UP001237642"/>
    </source>
</evidence>
<accession>A0AAD8HP42</accession>
<feature type="domain" description="F-box" evidence="2">
    <location>
        <begin position="18"/>
        <end position="46"/>
    </location>
</feature>
<evidence type="ECO:0008006" key="6">
    <source>
        <dbReference type="Google" id="ProtNLM"/>
    </source>
</evidence>
<dbReference type="InterPro" id="IPR013187">
    <property type="entry name" value="F-box-assoc_dom_typ3"/>
</dbReference>
<dbReference type="PANTHER" id="PTHR31111:SF136">
    <property type="entry name" value="F-BOX ASSOCIATED DOMAIN-CONTAINING PROTEIN"/>
    <property type="match status" value="1"/>
</dbReference>
<dbReference type="Pfam" id="PF08268">
    <property type="entry name" value="FBA_3"/>
    <property type="match status" value="1"/>
</dbReference>
<keyword evidence="5" id="KW-1185">Reference proteome</keyword>
<reference evidence="4" key="2">
    <citation type="submission" date="2023-05" db="EMBL/GenBank/DDBJ databases">
        <authorList>
            <person name="Schelkunov M.I."/>
        </authorList>
    </citation>
    <scope>NUCLEOTIDE SEQUENCE</scope>
    <source>
        <strain evidence="4">Hsosn_3</strain>
        <tissue evidence="4">Leaf</tissue>
    </source>
</reference>
<feature type="region of interest" description="Disordered" evidence="1">
    <location>
        <begin position="309"/>
        <end position="335"/>
    </location>
</feature>
<sequence length="335" mass="38198">MSNPAASKELKITIPDHINDDMLYEILLHLPINSLLRFKSVCKTWLAPITSPSFEKSQLATASSSNDQIHIAHTYDYEDQNDTSFVLLIVASREIVDYLEFPYMPDISIFGSACGFGFDPISNDFKVVTVVLPSYSAKVYSANRNAWRDFDTNLIDFPVDGLFYVCFNGFLCGAGSYGMIAFDLNREVFNCDIKFPAPTFDGSITEFDSSNHHATISKYNNFVAVIICKKSDYDHKINFWSLDDEACLRGGGISASWTLRLNIIVNQPVQFVHRYFRGGDFLLVDDDDVWYTKSLFKIDGFTQVNWNTQEDEIEDDNEDEIEDDTEDDTEDVYWV</sequence>
<proteinExistence type="predicted"/>
<protein>
    <recommendedName>
        <fullName evidence="6">F-box domain-containing protein</fullName>
    </recommendedName>
</protein>
<evidence type="ECO:0000313" key="4">
    <source>
        <dbReference type="EMBL" id="KAK1369823.1"/>
    </source>
</evidence>
<dbReference type="EMBL" id="JAUIZM010000008">
    <property type="protein sequence ID" value="KAK1369823.1"/>
    <property type="molecule type" value="Genomic_DNA"/>
</dbReference>
<feature type="domain" description="F-box associated beta-propeller type 3" evidence="3">
    <location>
        <begin position="114"/>
        <end position="245"/>
    </location>
</feature>
<dbReference type="Pfam" id="PF00646">
    <property type="entry name" value="F-box"/>
    <property type="match status" value="1"/>
</dbReference>
<dbReference type="SUPFAM" id="SSF81383">
    <property type="entry name" value="F-box domain"/>
    <property type="match status" value="1"/>
</dbReference>
<dbReference type="CDD" id="cd22157">
    <property type="entry name" value="F-box_AtFBW1-like"/>
    <property type="match status" value="1"/>
</dbReference>